<feature type="compositionally biased region" description="Low complexity" evidence="1">
    <location>
        <begin position="171"/>
        <end position="186"/>
    </location>
</feature>
<dbReference type="STRING" id="285351.SAMN04488035_0316"/>
<dbReference type="CDD" id="cd05379">
    <property type="entry name" value="CAP_bacterial"/>
    <property type="match status" value="1"/>
</dbReference>
<feature type="domain" description="SCP" evidence="3">
    <location>
        <begin position="42"/>
        <end position="143"/>
    </location>
</feature>
<keyword evidence="5" id="KW-1185">Reference proteome</keyword>
<gene>
    <name evidence="4" type="ORF">SAMN04488035_0316</name>
</gene>
<reference evidence="5" key="1">
    <citation type="submission" date="2016-10" db="EMBL/GenBank/DDBJ databases">
        <authorList>
            <person name="Varghese N."/>
            <person name="Submissions S."/>
        </authorList>
    </citation>
    <scope>NUCLEOTIDE SEQUENCE [LARGE SCALE GENOMIC DNA]</scope>
    <source>
        <strain evidence="5">DSM 19083</strain>
    </source>
</reference>
<keyword evidence="2" id="KW-0732">Signal</keyword>
<feature type="chain" id="PRO_5011492635" evidence="2">
    <location>
        <begin position="29"/>
        <end position="411"/>
    </location>
</feature>
<name>A0A1I2CY05_9MICO</name>
<dbReference type="RefSeq" id="WP_177191243.1">
    <property type="nucleotide sequence ID" value="NZ_BNAN01000001.1"/>
</dbReference>
<evidence type="ECO:0000256" key="2">
    <source>
        <dbReference type="SAM" id="SignalP"/>
    </source>
</evidence>
<dbReference type="AlphaFoldDB" id="A0A1I2CY05"/>
<dbReference type="PANTHER" id="PTHR31157:SF1">
    <property type="entry name" value="SCP DOMAIN-CONTAINING PROTEIN"/>
    <property type="match status" value="1"/>
</dbReference>
<dbReference type="Gene3D" id="3.40.33.10">
    <property type="entry name" value="CAP"/>
    <property type="match status" value="1"/>
</dbReference>
<dbReference type="Pfam" id="PF00188">
    <property type="entry name" value="CAP"/>
    <property type="match status" value="1"/>
</dbReference>
<evidence type="ECO:0000313" key="5">
    <source>
        <dbReference type="Proteomes" id="UP000198520"/>
    </source>
</evidence>
<dbReference type="EMBL" id="FONZ01000001">
    <property type="protein sequence ID" value="SFE73166.1"/>
    <property type="molecule type" value="Genomic_DNA"/>
</dbReference>
<proteinExistence type="predicted"/>
<dbReference type="PANTHER" id="PTHR31157">
    <property type="entry name" value="SCP DOMAIN-CONTAINING PROTEIN"/>
    <property type="match status" value="1"/>
</dbReference>
<sequence>MHSNAKKAGFLLTGALVAGGLAVPAVQAAPTTDPDAYDQQMLDLLNAERAAAGVAPLTFSAGLQAGARTWSQSMHDAGELAHASVGTVQADANAAGCSPTVAENIFTSTRSEADPEAAVAAYMASAGHRANILNPDYTFAATGTVIIDDVVYNTQRFNADCEETSEPAPEPTQEPTAEPTEGPTIEPTEEPTAEPEPSQEPTEEPAPEPEEPTLAESVIRGWRTEQKVKVGKATQDAVVVAGGGRELTLQRNVDGTWTDVASYTSRDLPGKRLGWNKKDRGAAAAAKSLASGATYGAVKIALPAHDEAGTVQYRVTVAATDTHAAVTSEVKTLEVVERKGRTSHERPEARGKARGHQDGHGKDRREARDRKEPGHEAALEQARKDVLLDRGHRDERGSERGQDSRAKHGGR</sequence>
<feature type="region of interest" description="Disordered" evidence="1">
    <location>
        <begin position="161"/>
        <end position="214"/>
    </location>
</feature>
<dbReference type="InterPro" id="IPR035940">
    <property type="entry name" value="CAP_sf"/>
</dbReference>
<accession>A0A1I2CY05</accession>
<feature type="compositionally biased region" description="Acidic residues" evidence="1">
    <location>
        <begin position="201"/>
        <end position="213"/>
    </location>
</feature>
<evidence type="ECO:0000313" key="4">
    <source>
        <dbReference type="EMBL" id="SFE73166.1"/>
    </source>
</evidence>
<feature type="signal peptide" evidence="2">
    <location>
        <begin position="1"/>
        <end position="28"/>
    </location>
</feature>
<protein>
    <submittedName>
        <fullName evidence="4">Cysteine-rich secretory protein family protein</fullName>
    </submittedName>
</protein>
<evidence type="ECO:0000256" key="1">
    <source>
        <dbReference type="SAM" id="MobiDB-lite"/>
    </source>
</evidence>
<dbReference type="SUPFAM" id="SSF55797">
    <property type="entry name" value="PR-1-like"/>
    <property type="match status" value="1"/>
</dbReference>
<dbReference type="InterPro" id="IPR014044">
    <property type="entry name" value="CAP_dom"/>
</dbReference>
<organism evidence="4 5">
    <name type="scientific">Flavimobilis marinus</name>
    <dbReference type="NCBI Taxonomy" id="285351"/>
    <lineage>
        <taxon>Bacteria</taxon>
        <taxon>Bacillati</taxon>
        <taxon>Actinomycetota</taxon>
        <taxon>Actinomycetes</taxon>
        <taxon>Micrococcales</taxon>
        <taxon>Jonesiaceae</taxon>
        <taxon>Flavimobilis</taxon>
    </lineage>
</organism>
<dbReference type="Proteomes" id="UP000198520">
    <property type="component" value="Unassembled WGS sequence"/>
</dbReference>
<evidence type="ECO:0000259" key="3">
    <source>
        <dbReference type="Pfam" id="PF00188"/>
    </source>
</evidence>
<feature type="region of interest" description="Disordered" evidence="1">
    <location>
        <begin position="335"/>
        <end position="411"/>
    </location>
</feature>